<dbReference type="Pfam" id="PF02801">
    <property type="entry name" value="Ketoacyl-synt_C"/>
    <property type="match status" value="1"/>
</dbReference>
<keyword evidence="6" id="KW-0511">Multifunctional enzyme</keyword>
<dbReference type="InterPro" id="IPR016036">
    <property type="entry name" value="Malonyl_transacylase_ACP-bd"/>
</dbReference>
<dbReference type="SMART" id="SM00827">
    <property type="entry name" value="PKS_AT"/>
    <property type="match status" value="1"/>
</dbReference>
<dbReference type="InterPro" id="IPR042104">
    <property type="entry name" value="PKS_dehydratase_sf"/>
</dbReference>
<dbReference type="RefSeq" id="WP_189307598.1">
    <property type="nucleotide sequence ID" value="NZ_BMRP01000050.1"/>
</dbReference>
<dbReference type="SUPFAM" id="SSF51735">
    <property type="entry name" value="NAD(P)-binding Rossmann-fold domains"/>
    <property type="match status" value="1"/>
</dbReference>
<feature type="active site" description="Proton acceptor; for dehydratase activity" evidence="8">
    <location>
        <position position="1501"/>
    </location>
</feature>
<evidence type="ECO:0000313" key="13">
    <source>
        <dbReference type="EMBL" id="GGU95893.1"/>
    </source>
</evidence>
<reference evidence="14" key="1">
    <citation type="journal article" date="2019" name="Int. J. Syst. Evol. Microbiol.">
        <title>The Global Catalogue of Microorganisms (GCM) 10K type strain sequencing project: providing services to taxonomists for standard genome sequencing and annotation.</title>
        <authorList>
            <consortium name="The Broad Institute Genomics Platform"/>
            <consortium name="The Broad Institute Genome Sequencing Center for Infectious Disease"/>
            <person name="Wu L."/>
            <person name="Ma J."/>
        </authorList>
    </citation>
    <scope>NUCLEOTIDE SEQUENCE [LARGE SCALE GENOMIC DNA]</scope>
    <source>
        <strain evidence="14">JCM 3399</strain>
    </source>
</reference>
<feature type="region of interest" description="C-terminal hotdog fold" evidence="8">
    <location>
        <begin position="1605"/>
        <end position="1752"/>
    </location>
</feature>
<dbReference type="InterPro" id="IPR001227">
    <property type="entry name" value="Ac_transferase_dom_sf"/>
</dbReference>
<dbReference type="Pfam" id="PF00109">
    <property type="entry name" value="ketoacyl-synt"/>
    <property type="match status" value="1"/>
</dbReference>
<dbReference type="InterPro" id="IPR013968">
    <property type="entry name" value="PKS_KR"/>
</dbReference>
<feature type="domain" description="PKS/mFAS DH" evidence="12">
    <location>
        <begin position="1466"/>
        <end position="1752"/>
    </location>
</feature>
<dbReference type="InterPro" id="IPR032821">
    <property type="entry name" value="PKS_assoc"/>
</dbReference>
<dbReference type="InterPro" id="IPR020841">
    <property type="entry name" value="PKS_Beta-ketoAc_synthase_dom"/>
</dbReference>
<evidence type="ECO:0000259" key="11">
    <source>
        <dbReference type="PROSITE" id="PS52004"/>
    </source>
</evidence>
<dbReference type="EMBL" id="BMRP01000050">
    <property type="protein sequence ID" value="GGU95893.1"/>
    <property type="molecule type" value="Genomic_DNA"/>
</dbReference>
<dbReference type="CDD" id="cd08953">
    <property type="entry name" value="KR_2_SDR_x"/>
    <property type="match status" value="1"/>
</dbReference>
<keyword evidence="4" id="KW-0808">Transferase</keyword>
<dbReference type="InterPro" id="IPR014031">
    <property type="entry name" value="Ketoacyl_synth_C"/>
</dbReference>
<evidence type="ECO:0000256" key="6">
    <source>
        <dbReference type="ARBA" id="ARBA00023268"/>
    </source>
</evidence>
<dbReference type="SMART" id="SM00822">
    <property type="entry name" value="PKS_KR"/>
    <property type="match status" value="1"/>
</dbReference>
<evidence type="ECO:0000256" key="9">
    <source>
        <dbReference type="SAM" id="MobiDB-lite"/>
    </source>
</evidence>
<evidence type="ECO:0000256" key="7">
    <source>
        <dbReference type="ARBA" id="ARBA00023315"/>
    </source>
</evidence>
<dbReference type="Pfam" id="PF08659">
    <property type="entry name" value="KR"/>
    <property type="match status" value="1"/>
</dbReference>
<feature type="domain" description="Carrier" evidence="10">
    <location>
        <begin position="950"/>
        <end position="1026"/>
    </location>
</feature>
<comment type="pathway">
    <text evidence="1">Antibiotic biosynthesis.</text>
</comment>
<keyword evidence="5" id="KW-0045">Antibiotic biosynthesis</keyword>
<organism evidence="13 14">
    <name type="scientific">Streptomyces albospinus</name>
    <dbReference type="NCBI Taxonomy" id="285515"/>
    <lineage>
        <taxon>Bacteria</taxon>
        <taxon>Bacillati</taxon>
        <taxon>Actinomycetota</taxon>
        <taxon>Actinomycetes</taxon>
        <taxon>Kitasatosporales</taxon>
        <taxon>Streptomycetaceae</taxon>
        <taxon>Streptomyces</taxon>
    </lineage>
</organism>
<evidence type="ECO:0000256" key="2">
    <source>
        <dbReference type="ARBA" id="ARBA00022450"/>
    </source>
</evidence>
<dbReference type="InterPro" id="IPR049552">
    <property type="entry name" value="PKS_DH_N"/>
</dbReference>
<dbReference type="PANTHER" id="PTHR43775:SF51">
    <property type="entry name" value="INACTIVE PHENOLPHTHIOCEROL SYNTHESIS POLYKETIDE SYNTHASE TYPE I PKS1-RELATED"/>
    <property type="match status" value="1"/>
</dbReference>
<dbReference type="Proteomes" id="UP000654471">
    <property type="component" value="Unassembled WGS sequence"/>
</dbReference>
<dbReference type="Gene3D" id="3.40.366.10">
    <property type="entry name" value="Malonyl-Coenzyme A Acyl Carrier Protein, domain 2"/>
    <property type="match status" value="1"/>
</dbReference>
<dbReference type="InterPro" id="IPR036291">
    <property type="entry name" value="NAD(P)-bd_dom_sf"/>
</dbReference>
<sequence length="1953" mass="205886">MNHPRVAVVGMACRYPDADAPDQLWQNVLAGRRAFRRLPDGRMRLADYYSPDPKAPDRFYAPKAAVIDGFTFDRVKHRVPGSTYRSTDMTHWLALDTTDRALEDAGFGGGNGLPQATTGVVIGNTLGGEFSRANLMRLRWPYVRRTVGAALQERGWDDTMVATFLAELEERYKGPFPPVGEDSLAGGLANTIAGRICNHYDVNGGGFTVDGACSSSLLSVSMACDALADGRLDVAIAGGVDLSIDPFEVIGFAKTGALATGEMRVYDRNSNGFWPGEGCGMLVLMRDTDALAQKRFRYATIAGWGYSSDGKGGITRPEASGHRLALARAYARAGFGIDSVSFLEGHGTGTAVGDATELRAFSEARRAANPEAPPVAISTVKGNFGHTKSAAGAAGLIKAILAVRHQVIPPATSHIDPHPELTGERPAVRVPSAAEPWPAHAPIRAGVSSMGFGGINAHVVVEHADGVRKAKLGKVTRMLERSRQDCELLLLDADSERTLRERVEKLAGFSARLSFAELSDLAATLRTELTGRPLRAAIVANAPEQAAERFGRLLTLLESGRRSVIDDDSGVFLGIATSQPRTGFLFPGQGVGRRGDGGAIRRRFESVDALYRANQPPTADASVATAIAQPRIVTSSVAGLQVLESLGIEAVGAVGHSLGELTALHWAGAMNEGALLDLAAVRGRIMAEASDGDGAMASIAAAPGLVESLLASEPVVIAGYNSPTQTVISGPGDAVQRVCERAAHQGHSAARIAVSHAFHSQAVAPAATALGTHLAGIPFAPLRRKMVSTVTGEPLASDTDVRRLLVRQVIDPVRFNEAVAGLAADVDLLLEVGPGRVLRGLASEIAPTVPVLSLETDSPSLSGLLHAIGAAYVLGAPVRYDALFGDRFTRPLPLGKEFAFFTSPCESAPDGMSGTGEADAGPASTAGLAESPACAEEREVAATGSNGPVAGSLEVLMRLAADRAELPLTAVTPHSNPLDELHLSSITVGQIVNQASRELGLPAPVATSAFATSTLAELADMLDELGGTSREEEPGQRVAQGVAPWVRAFSLDFVPAEAGPVAAPATSGAWKLFAPDAHPVARELHDALNQAGCGGGVLLCLPQDCDVEHVALMLAAARAALAAERPARFVAVGDRRGAAGLAKTLHLEAPDIVTTVITLPLPQEMSVERVRQAVLKIVGDVAATAGFSEVRYDAAGLRTVPVLRPLALAADRAAEKPLVPGDVLLVTGGGKGITAECALALARDTGASIGLLGRSAPESDPELAANLARMAAAGAPLHYVQADVTSADEVKAAVNEVQLILGPVTAVLHGAGRNVPSSLANLDEQAFQQTLAPKTAGLESVLAAADPGALRLLITFGSIIGRAGLRGQADYATANDWLTDLTRRIRDSYPNCRCIALEWSVWSGTGMGARLGVLESLMREGIEPIPTDEGITVLKQAIADPQAPTALVVMGRAGALPTLTMEHRDLPLLRFVDRVQVHYPGIELVADSELSAGGDLYLADHLLDGALLFPAVFGMEAMAQVASALTGHSEPPALEDVEFLRPIVVPADGTTTIRVAALAKDDEVVEAVIRSSETGFQADHFRATLRYSGAAPTDDRRGPLADSALRLPLDPEQELYGPVLFQGARFQRLLGYRRLAAKHCTAEISNVPAADWFAGFLPGELVLGDPGTRDALIHSGQCCVPDATLLPVAIERLRPADPRTVRDIDTVTLYAEERHRDGDTHVYDLDVCDPAGQLVERWEGLRLQAVRKKDGTGPWEPTLLGPYLERQAETVLDRVPRCAVWPDGDEPAEGESARRQQTAKAVSWALGQETTVRYRPDGKPEIDGELAVSSSHGAGTTFAVAGTAPVGCDVEAVVERSADEWSGLIGAGRLRLARLLARERGEDLSLAATRVWGAVECLRKAGHARAQLTVATHRRKDRWVELRAGKARIASFPAMLRGRDEPVVFTILTEGDD</sequence>
<keyword evidence="3" id="KW-0597">Phosphoprotein</keyword>
<dbReference type="PROSITE" id="PS52019">
    <property type="entry name" value="PKS_MFAS_DH"/>
    <property type="match status" value="1"/>
</dbReference>
<feature type="region of interest" description="Disordered" evidence="9">
    <location>
        <begin position="909"/>
        <end position="947"/>
    </location>
</feature>
<dbReference type="Pfam" id="PF21089">
    <property type="entry name" value="PKS_DH_N"/>
    <property type="match status" value="1"/>
</dbReference>
<feature type="active site" description="Proton donor; for dehydratase activity" evidence="8">
    <location>
        <position position="1665"/>
    </location>
</feature>
<dbReference type="InterPro" id="IPR057326">
    <property type="entry name" value="KR_dom"/>
</dbReference>
<feature type="region of interest" description="N-terminal hotdog fold" evidence="8">
    <location>
        <begin position="1466"/>
        <end position="1592"/>
    </location>
</feature>
<comment type="caution">
    <text evidence="13">The sequence shown here is derived from an EMBL/GenBank/DDBJ whole genome shotgun (WGS) entry which is preliminary data.</text>
</comment>
<dbReference type="PROSITE" id="PS52004">
    <property type="entry name" value="KS3_2"/>
    <property type="match status" value="1"/>
</dbReference>
<dbReference type="InterPro" id="IPR050091">
    <property type="entry name" value="PKS_NRPS_Biosynth_Enz"/>
</dbReference>
<dbReference type="SUPFAM" id="SSF47336">
    <property type="entry name" value="ACP-like"/>
    <property type="match status" value="1"/>
</dbReference>
<dbReference type="SMART" id="SM00825">
    <property type="entry name" value="PKS_KS"/>
    <property type="match status" value="1"/>
</dbReference>
<feature type="domain" description="Ketosynthase family 3 (KS3)" evidence="11">
    <location>
        <begin position="3"/>
        <end position="463"/>
    </location>
</feature>
<evidence type="ECO:0000313" key="14">
    <source>
        <dbReference type="Proteomes" id="UP000654471"/>
    </source>
</evidence>
<keyword evidence="7" id="KW-0012">Acyltransferase</keyword>
<evidence type="ECO:0000256" key="3">
    <source>
        <dbReference type="ARBA" id="ARBA00022553"/>
    </source>
</evidence>
<dbReference type="Pfam" id="PF16197">
    <property type="entry name" value="KAsynt_C_assoc"/>
    <property type="match status" value="1"/>
</dbReference>
<dbReference type="PROSITE" id="PS50075">
    <property type="entry name" value="CARRIER"/>
    <property type="match status" value="1"/>
</dbReference>
<evidence type="ECO:0000256" key="8">
    <source>
        <dbReference type="PROSITE-ProRule" id="PRU01363"/>
    </source>
</evidence>
<dbReference type="Pfam" id="PF14765">
    <property type="entry name" value="PS-DH"/>
    <property type="match status" value="1"/>
</dbReference>
<dbReference type="InterPro" id="IPR049551">
    <property type="entry name" value="PKS_DH_C"/>
</dbReference>
<dbReference type="CDD" id="cd00833">
    <property type="entry name" value="PKS"/>
    <property type="match status" value="1"/>
</dbReference>
<dbReference type="SUPFAM" id="SSF55048">
    <property type="entry name" value="Probable ACP-binding domain of malonyl-CoA ACP transacylase"/>
    <property type="match status" value="1"/>
</dbReference>
<dbReference type="InterPro" id="IPR014043">
    <property type="entry name" value="Acyl_transferase_dom"/>
</dbReference>
<dbReference type="InterPro" id="IPR016039">
    <property type="entry name" value="Thiolase-like"/>
</dbReference>
<dbReference type="InterPro" id="IPR049900">
    <property type="entry name" value="PKS_mFAS_DH"/>
</dbReference>
<evidence type="ECO:0000256" key="5">
    <source>
        <dbReference type="ARBA" id="ARBA00023194"/>
    </source>
</evidence>
<name>A0ABQ2VL74_9ACTN</name>
<dbReference type="SUPFAM" id="SSF53901">
    <property type="entry name" value="Thiolase-like"/>
    <property type="match status" value="1"/>
</dbReference>
<dbReference type="Gene3D" id="3.40.50.720">
    <property type="entry name" value="NAD(P)-binding Rossmann-like Domain"/>
    <property type="match status" value="1"/>
</dbReference>
<keyword evidence="2" id="KW-0596">Phosphopantetheine</keyword>
<dbReference type="InterPro" id="IPR009081">
    <property type="entry name" value="PP-bd_ACP"/>
</dbReference>
<evidence type="ECO:0000256" key="1">
    <source>
        <dbReference type="ARBA" id="ARBA00004792"/>
    </source>
</evidence>
<dbReference type="SUPFAM" id="SSF52151">
    <property type="entry name" value="FabD/lysophospholipase-like"/>
    <property type="match status" value="1"/>
</dbReference>
<evidence type="ECO:0000259" key="10">
    <source>
        <dbReference type="PROSITE" id="PS50075"/>
    </source>
</evidence>
<dbReference type="InterPro" id="IPR014030">
    <property type="entry name" value="Ketoacyl_synth_N"/>
</dbReference>
<dbReference type="Gene3D" id="3.10.129.110">
    <property type="entry name" value="Polyketide synthase dehydratase"/>
    <property type="match status" value="1"/>
</dbReference>
<dbReference type="InterPro" id="IPR020807">
    <property type="entry name" value="PKS_DH"/>
</dbReference>
<evidence type="ECO:0000256" key="4">
    <source>
        <dbReference type="ARBA" id="ARBA00022679"/>
    </source>
</evidence>
<evidence type="ECO:0000259" key="12">
    <source>
        <dbReference type="PROSITE" id="PS52019"/>
    </source>
</evidence>
<protein>
    <submittedName>
        <fullName evidence="13">Polyketide synthase</fullName>
    </submittedName>
</protein>
<dbReference type="Gene3D" id="3.40.47.10">
    <property type="match status" value="1"/>
</dbReference>
<gene>
    <name evidence="13" type="ORF">GCM10010211_73760</name>
</gene>
<dbReference type="Gene3D" id="1.10.1200.10">
    <property type="entry name" value="ACP-like"/>
    <property type="match status" value="1"/>
</dbReference>
<accession>A0ABQ2VL74</accession>
<keyword evidence="14" id="KW-1185">Reference proteome</keyword>
<dbReference type="InterPro" id="IPR016035">
    <property type="entry name" value="Acyl_Trfase/lysoPLipase"/>
</dbReference>
<proteinExistence type="predicted"/>
<dbReference type="SMART" id="SM00826">
    <property type="entry name" value="PKS_DH"/>
    <property type="match status" value="1"/>
</dbReference>
<dbReference type="Pfam" id="PF00698">
    <property type="entry name" value="Acyl_transf_1"/>
    <property type="match status" value="1"/>
</dbReference>
<dbReference type="PANTHER" id="PTHR43775">
    <property type="entry name" value="FATTY ACID SYNTHASE"/>
    <property type="match status" value="1"/>
</dbReference>
<dbReference type="InterPro" id="IPR036736">
    <property type="entry name" value="ACP-like_sf"/>
</dbReference>